<feature type="domain" description="Glycoside hydrolase family 31 N-terminal" evidence="2">
    <location>
        <begin position="63"/>
        <end position="142"/>
    </location>
</feature>
<keyword evidence="1" id="KW-0732">Signal</keyword>
<accession>A0ABV9RF05</accession>
<dbReference type="InterPro" id="IPR052990">
    <property type="entry name" value="Sulfoquinovosidase_GH31"/>
</dbReference>
<proteinExistence type="predicted"/>
<evidence type="ECO:0000313" key="4">
    <source>
        <dbReference type="Proteomes" id="UP001595909"/>
    </source>
</evidence>
<dbReference type="RefSeq" id="WP_274191883.1">
    <property type="nucleotide sequence ID" value="NZ_BAABHN010000010.1"/>
</dbReference>
<comment type="caution">
    <text evidence="3">The sequence shown here is derived from an EMBL/GenBank/DDBJ whole genome shotgun (WGS) entry which is preliminary data.</text>
</comment>
<evidence type="ECO:0000259" key="2">
    <source>
        <dbReference type="Pfam" id="PF13802"/>
    </source>
</evidence>
<evidence type="ECO:0000256" key="1">
    <source>
        <dbReference type="SAM" id="SignalP"/>
    </source>
</evidence>
<keyword evidence="4" id="KW-1185">Reference proteome</keyword>
<feature type="signal peptide" evidence="1">
    <location>
        <begin position="1"/>
        <end position="21"/>
    </location>
</feature>
<dbReference type="Gene3D" id="2.60.40.1760">
    <property type="entry name" value="glycosyl hydrolase (family 31)"/>
    <property type="match status" value="1"/>
</dbReference>
<protein>
    <recommendedName>
        <fullName evidence="2">Glycoside hydrolase family 31 N-terminal domain-containing protein</fullName>
    </recommendedName>
</protein>
<dbReference type="PANTHER" id="PTHR46959:SF2">
    <property type="entry name" value="SULFOQUINOVOSIDASE"/>
    <property type="match status" value="1"/>
</dbReference>
<dbReference type="Pfam" id="PF13802">
    <property type="entry name" value="Gal_mutarotas_2"/>
    <property type="match status" value="1"/>
</dbReference>
<organism evidence="3 4">
    <name type="scientific">Actinomycetospora chibensis</name>
    <dbReference type="NCBI Taxonomy" id="663606"/>
    <lineage>
        <taxon>Bacteria</taxon>
        <taxon>Bacillati</taxon>
        <taxon>Actinomycetota</taxon>
        <taxon>Actinomycetes</taxon>
        <taxon>Pseudonocardiales</taxon>
        <taxon>Pseudonocardiaceae</taxon>
        <taxon>Actinomycetospora</taxon>
    </lineage>
</organism>
<dbReference type="InterPro" id="IPR011013">
    <property type="entry name" value="Gal_mutarotase_sf_dom"/>
</dbReference>
<feature type="chain" id="PRO_5045967174" description="Glycoside hydrolase family 31 N-terminal domain-containing protein" evidence="1">
    <location>
        <begin position="22"/>
        <end position="212"/>
    </location>
</feature>
<dbReference type="InterPro" id="IPR025887">
    <property type="entry name" value="Glyco_hydro_31_N_dom"/>
</dbReference>
<dbReference type="Proteomes" id="UP001595909">
    <property type="component" value="Unassembled WGS sequence"/>
</dbReference>
<dbReference type="CDD" id="cd14752">
    <property type="entry name" value="GH31_N"/>
    <property type="match status" value="1"/>
</dbReference>
<reference evidence="4" key="1">
    <citation type="journal article" date="2019" name="Int. J. Syst. Evol. Microbiol.">
        <title>The Global Catalogue of Microorganisms (GCM) 10K type strain sequencing project: providing services to taxonomists for standard genome sequencing and annotation.</title>
        <authorList>
            <consortium name="The Broad Institute Genomics Platform"/>
            <consortium name="The Broad Institute Genome Sequencing Center for Infectious Disease"/>
            <person name="Wu L."/>
            <person name="Ma J."/>
        </authorList>
    </citation>
    <scope>NUCLEOTIDE SEQUENCE [LARGE SCALE GENOMIC DNA]</scope>
    <source>
        <strain evidence="4">CCUG 50347</strain>
    </source>
</reference>
<dbReference type="SUPFAM" id="SSF74650">
    <property type="entry name" value="Galactose mutarotase-like"/>
    <property type="match status" value="1"/>
</dbReference>
<dbReference type="PANTHER" id="PTHR46959">
    <property type="entry name" value="SULFOQUINOVOSIDASE"/>
    <property type="match status" value="1"/>
</dbReference>
<name>A0ABV9RF05_9PSEU</name>
<evidence type="ECO:0000313" key="3">
    <source>
        <dbReference type="EMBL" id="MFC4831823.1"/>
    </source>
</evidence>
<sequence>MTVLLAVLLCLVAATGGSGTAVGPPPPWGPVDPTLVGVLTPLHGTRTITGCSPEPGLCSVHLRAPDGPTAGTAVRLATQPGERFFGMGERFGSLDLNGQVLSNRAHDGMGHETGTSYSPTPFLLSSRGYGLQVGTSADLTVDLTTPGEITIDIAERGTVIDVLTGPGPAAVLARRAELTGLPPVPPDWGLGVWKSLIGGAGRGPGGHRPPPG</sequence>
<dbReference type="EMBL" id="JBHSIM010000010">
    <property type="protein sequence ID" value="MFC4831823.1"/>
    <property type="molecule type" value="Genomic_DNA"/>
</dbReference>
<gene>
    <name evidence="3" type="ORF">ACFPEL_05315</name>
</gene>